<dbReference type="KEGG" id="deo:CAY53_10475"/>
<dbReference type="InterPro" id="IPR001387">
    <property type="entry name" value="Cro/C1-type_HTH"/>
</dbReference>
<accession>A0A2L1GQ82</accession>
<name>A0A2L1GQ82_9BACT</name>
<keyword evidence="2" id="KW-1185">Reference proteome</keyword>
<dbReference type="Gene3D" id="1.10.260.40">
    <property type="entry name" value="lambda repressor-like DNA-binding domains"/>
    <property type="match status" value="1"/>
</dbReference>
<dbReference type="Proteomes" id="UP000239867">
    <property type="component" value="Chromosome"/>
</dbReference>
<protein>
    <submittedName>
        <fullName evidence="1">Uncharacterized protein</fullName>
    </submittedName>
</protein>
<dbReference type="AlphaFoldDB" id="A0A2L1GQ82"/>
<organism evidence="1 2">
    <name type="scientific">Desulfobulbus oralis</name>
    <dbReference type="NCBI Taxonomy" id="1986146"/>
    <lineage>
        <taxon>Bacteria</taxon>
        <taxon>Pseudomonadati</taxon>
        <taxon>Thermodesulfobacteriota</taxon>
        <taxon>Desulfobulbia</taxon>
        <taxon>Desulfobulbales</taxon>
        <taxon>Desulfobulbaceae</taxon>
        <taxon>Desulfobulbus</taxon>
    </lineage>
</organism>
<reference evidence="1 2" key="1">
    <citation type="journal article" date="2018" name="MBio">
        <title>Insights into the evolution of host association through the isolation and characterization of a novel human periodontal pathobiont, Desulfobulbus oralis.</title>
        <authorList>
            <person name="Cross K.L."/>
            <person name="Chirania P."/>
            <person name="Xiong W."/>
            <person name="Beall C.J."/>
            <person name="Elkins J.G."/>
            <person name="Giannone R.J."/>
            <person name="Griffen A.L."/>
            <person name="Guss A.M."/>
            <person name="Hettich R.L."/>
            <person name="Joshi S.S."/>
            <person name="Mokrzan E.M."/>
            <person name="Martin R.K."/>
            <person name="Zhulin I.B."/>
            <person name="Leys E.J."/>
            <person name="Podar M."/>
        </authorList>
    </citation>
    <scope>NUCLEOTIDE SEQUENCE [LARGE SCALE GENOMIC DNA]</scope>
    <source>
        <strain evidence="1 2">ORNL</strain>
    </source>
</reference>
<evidence type="ECO:0000313" key="2">
    <source>
        <dbReference type="Proteomes" id="UP000239867"/>
    </source>
</evidence>
<proteinExistence type="predicted"/>
<dbReference type="InterPro" id="IPR010982">
    <property type="entry name" value="Lambda_DNA-bd_dom_sf"/>
</dbReference>
<dbReference type="EMBL" id="CP021255">
    <property type="protein sequence ID" value="AVD71839.1"/>
    <property type="molecule type" value="Genomic_DNA"/>
</dbReference>
<sequence length="198" mass="21208">MAEDGWNMKEDITGSGSAGKLGENMGATLAVVQARVRLEVIRQLYAGMRKLGMGRRELAEKIGRSREEITRLLTGNEPLTLDTLVALAYAVQHGVAIRLWPKDQAEQADEAAMDRTAAAACETTVAMDTLKAANALACADLGDEDAPPGEDGDQDTPVVLAALEEAAGADKSFFEEMWAAVQHETQERALKAAKEPEP</sequence>
<gene>
    <name evidence="1" type="ORF">CAY53_10475</name>
</gene>
<dbReference type="GO" id="GO:0003677">
    <property type="term" value="F:DNA binding"/>
    <property type="evidence" value="ECO:0007669"/>
    <property type="project" value="InterPro"/>
</dbReference>
<evidence type="ECO:0000313" key="1">
    <source>
        <dbReference type="EMBL" id="AVD71839.1"/>
    </source>
</evidence>
<dbReference type="SUPFAM" id="SSF47413">
    <property type="entry name" value="lambda repressor-like DNA-binding domains"/>
    <property type="match status" value="1"/>
</dbReference>
<dbReference type="CDD" id="cd00093">
    <property type="entry name" value="HTH_XRE"/>
    <property type="match status" value="1"/>
</dbReference>